<gene>
    <name evidence="2" type="ORF">BST99_10780</name>
</gene>
<evidence type="ECO:0000313" key="2">
    <source>
        <dbReference type="EMBL" id="PQJ16146.1"/>
    </source>
</evidence>
<evidence type="ECO:0008006" key="4">
    <source>
        <dbReference type="Google" id="ProtNLM"/>
    </source>
</evidence>
<organism evidence="2 3">
    <name type="scientific">Aureicoccus marinus</name>
    <dbReference type="NCBI Taxonomy" id="754435"/>
    <lineage>
        <taxon>Bacteria</taxon>
        <taxon>Pseudomonadati</taxon>
        <taxon>Bacteroidota</taxon>
        <taxon>Flavobacteriia</taxon>
        <taxon>Flavobacteriales</taxon>
        <taxon>Flavobacteriaceae</taxon>
        <taxon>Aureicoccus</taxon>
    </lineage>
</organism>
<dbReference type="RefSeq" id="WP_105001820.1">
    <property type="nucleotide sequence ID" value="NZ_MQVX01000001.1"/>
</dbReference>
<dbReference type="EMBL" id="MQVX01000001">
    <property type="protein sequence ID" value="PQJ16146.1"/>
    <property type="molecule type" value="Genomic_DNA"/>
</dbReference>
<keyword evidence="1" id="KW-0472">Membrane</keyword>
<keyword evidence="1" id="KW-0812">Transmembrane</keyword>
<dbReference type="AlphaFoldDB" id="A0A2S7T9J8"/>
<keyword evidence="1" id="KW-1133">Transmembrane helix</keyword>
<comment type="caution">
    <text evidence="2">The sequence shown here is derived from an EMBL/GenBank/DDBJ whole genome shotgun (WGS) entry which is preliminary data.</text>
</comment>
<protein>
    <recommendedName>
        <fullName evidence="4">DUF3955 domain-containing protein</fullName>
    </recommendedName>
</protein>
<accession>A0A2S7T9J8</accession>
<dbReference type="Proteomes" id="UP000239366">
    <property type="component" value="Unassembled WGS sequence"/>
</dbReference>
<sequence>MNKWVQLTLVLIAVALIIYNSTVLDFEDITYGDSGIALIGIFCSLIGIVLVLILRLSKKVEERIDK</sequence>
<keyword evidence="3" id="KW-1185">Reference proteome</keyword>
<name>A0A2S7T9J8_9FLAO</name>
<proteinExistence type="predicted"/>
<feature type="transmembrane region" description="Helical" evidence="1">
    <location>
        <begin position="36"/>
        <end position="56"/>
    </location>
</feature>
<evidence type="ECO:0000313" key="3">
    <source>
        <dbReference type="Proteomes" id="UP000239366"/>
    </source>
</evidence>
<evidence type="ECO:0000256" key="1">
    <source>
        <dbReference type="SAM" id="Phobius"/>
    </source>
</evidence>
<reference evidence="3" key="1">
    <citation type="submission" date="2016-11" db="EMBL/GenBank/DDBJ databases">
        <title>Trade-off between light-utilization and light-protection in marine flavobacteria.</title>
        <authorList>
            <person name="Kumagai Y."/>
            <person name="Yoshizawa S."/>
            <person name="Kogure K."/>
        </authorList>
    </citation>
    <scope>NUCLEOTIDE SEQUENCE [LARGE SCALE GENOMIC DNA]</scope>
    <source>
        <strain evidence="3">SG-18</strain>
    </source>
</reference>